<evidence type="ECO:0000256" key="2">
    <source>
        <dbReference type="SAM" id="SignalP"/>
    </source>
</evidence>
<dbReference type="EMBL" id="GGFL01008051">
    <property type="protein sequence ID" value="MBW72229.1"/>
    <property type="molecule type" value="Transcribed_RNA"/>
</dbReference>
<organism evidence="3">
    <name type="scientific">Anopheles darlingi</name>
    <name type="common">Mosquito</name>
    <dbReference type="NCBI Taxonomy" id="43151"/>
    <lineage>
        <taxon>Eukaryota</taxon>
        <taxon>Metazoa</taxon>
        <taxon>Ecdysozoa</taxon>
        <taxon>Arthropoda</taxon>
        <taxon>Hexapoda</taxon>
        <taxon>Insecta</taxon>
        <taxon>Pterygota</taxon>
        <taxon>Neoptera</taxon>
        <taxon>Endopterygota</taxon>
        <taxon>Diptera</taxon>
        <taxon>Nematocera</taxon>
        <taxon>Culicoidea</taxon>
        <taxon>Culicidae</taxon>
        <taxon>Anophelinae</taxon>
        <taxon>Anopheles</taxon>
    </lineage>
</organism>
<evidence type="ECO:0000256" key="1">
    <source>
        <dbReference type="SAM" id="Phobius"/>
    </source>
</evidence>
<feature type="transmembrane region" description="Helical" evidence="1">
    <location>
        <begin position="31"/>
        <end position="54"/>
    </location>
</feature>
<keyword evidence="1" id="KW-0812">Transmembrane</keyword>
<keyword evidence="2" id="KW-0732">Signal</keyword>
<keyword evidence="1" id="KW-1133">Transmembrane helix</keyword>
<feature type="signal peptide" evidence="2">
    <location>
        <begin position="1"/>
        <end position="24"/>
    </location>
</feature>
<reference evidence="3" key="1">
    <citation type="submission" date="2018-01" db="EMBL/GenBank/DDBJ databases">
        <title>An insight into the sialome of Amazonian anophelines.</title>
        <authorList>
            <person name="Ribeiro J.M."/>
            <person name="Scarpassa V."/>
            <person name="Calvo E."/>
        </authorList>
    </citation>
    <scope>NUCLEOTIDE SEQUENCE</scope>
</reference>
<dbReference type="AlphaFoldDB" id="A0A2M4D3X4"/>
<keyword evidence="1" id="KW-0472">Membrane</keyword>
<evidence type="ECO:0000313" key="3">
    <source>
        <dbReference type="EMBL" id="MBW72229.1"/>
    </source>
</evidence>
<feature type="chain" id="PRO_5014928262" description="Secreted protein" evidence="2">
    <location>
        <begin position="25"/>
        <end position="111"/>
    </location>
</feature>
<name>A0A2M4D3X4_ANODA</name>
<protein>
    <recommendedName>
        <fullName evidence="4">Secreted protein</fullName>
    </recommendedName>
</protein>
<proteinExistence type="predicted"/>
<sequence>MACLTCSGFTFFFFFVLECTTITAQRRDDHLLANILVICMAPPFSDALLFLYYLDFLSLFGTGMKCFDYYLSLSVVQQKLSDNRPIKESGKFLVNFGWNSVGYGCYLCLLF</sequence>
<evidence type="ECO:0008006" key="4">
    <source>
        <dbReference type="Google" id="ProtNLM"/>
    </source>
</evidence>
<accession>A0A2M4D3X4</accession>